<evidence type="ECO:0000313" key="1">
    <source>
        <dbReference type="EMBL" id="MBF1165506.1"/>
    </source>
</evidence>
<protein>
    <submittedName>
        <fullName evidence="1">Phage tail protein</fullName>
    </submittedName>
</protein>
<gene>
    <name evidence="1" type="ORF">HXL68_10735</name>
</gene>
<dbReference type="Proteomes" id="UP000718593">
    <property type="component" value="Unassembled WGS sequence"/>
</dbReference>
<name>A0A930BUG5_9RHOO</name>
<dbReference type="EMBL" id="JABZMI010000219">
    <property type="protein sequence ID" value="MBF1165506.1"/>
    <property type="molecule type" value="Genomic_DNA"/>
</dbReference>
<dbReference type="AlphaFoldDB" id="A0A930BUG5"/>
<comment type="caution">
    <text evidence="1">The sequence shown here is derived from an EMBL/GenBank/DDBJ whole genome shotgun (WGS) entry which is preliminary data.</text>
</comment>
<organism evidence="1 2">
    <name type="scientific">Dechloromonas agitata</name>
    <dbReference type="NCBI Taxonomy" id="73030"/>
    <lineage>
        <taxon>Bacteria</taxon>
        <taxon>Pseudomonadati</taxon>
        <taxon>Pseudomonadota</taxon>
        <taxon>Betaproteobacteria</taxon>
        <taxon>Rhodocyclales</taxon>
        <taxon>Azonexaceae</taxon>
        <taxon>Dechloromonas</taxon>
    </lineage>
</organism>
<proteinExistence type="predicted"/>
<dbReference type="InterPro" id="IPR009734">
    <property type="entry name" value="Myoviridae_GpU"/>
</dbReference>
<reference evidence="1" key="1">
    <citation type="submission" date="2020-04" db="EMBL/GenBank/DDBJ databases">
        <title>Deep metagenomics examines the oral microbiome during advanced dental caries in children, revealing novel taxa and co-occurrences with host molecules.</title>
        <authorList>
            <person name="Baker J.L."/>
            <person name="Morton J.T."/>
            <person name="Dinis M."/>
            <person name="Alvarez R."/>
            <person name="Tran N.C."/>
            <person name="Knight R."/>
            <person name="Edlund A."/>
        </authorList>
    </citation>
    <scope>NUCLEOTIDE SEQUENCE</scope>
    <source>
        <strain evidence="1">JCVI_32_bin.24</strain>
    </source>
</reference>
<evidence type="ECO:0000313" key="2">
    <source>
        <dbReference type="Proteomes" id="UP000718593"/>
    </source>
</evidence>
<sequence length="318" mass="33856">MFNNLIDDASRRVCTACERVRRLEGMVTKEALQTTERTAGQIARLGDTFGKLESLSVDDLKSAATSFTQAGDRLVKNVLGGIDAGRAVRAVSAATSALNRMGVKVPNIIQEAGAIIGTAASAVKIGQSLSSAISGASSALTRVDQSLSAAFGGAALLPPEIELTARSLSGLSAAPNSMFSSAHLLILVTMDIPADSFYFNLSTAGYNSLRRQTSYNVATQDRLTRLPALQAVAKGGDTITVSGAIVTKKSGASQMNRLREIGFRMVPVMLTTGYGESFGQFYLSRIEEDQDGLFPDGMPRKQSFTLEFQRYGEDYSNL</sequence>
<dbReference type="Pfam" id="PF06995">
    <property type="entry name" value="Phage_P2_GpU"/>
    <property type="match status" value="1"/>
</dbReference>
<accession>A0A930BUG5</accession>